<keyword evidence="5" id="KW-1185">Reference proteome</keyword>
<dbReference type="EMBL" id="FOBN01000008">
    <property type="protein sequence ID" value="SEM20697.1"/>
    <property type="molecule type" value="Genomic_DNA"/>
</dbReference>
<evidence type="ECO:0000259" key="1">
    <source>
        <dbReference type="Pfam" id="PF08443"/>
    </source>
</evidence>
<evidence type="ECO:0000313" key="4">
    <source>
        <dbReference type="Proteomes" id="UP000198883"/>
    </source>
</evidence>
<reference evidence="4" key="1">
    <citation type="submission" date="2016-10" db="EMBL/GenBank/DDBJ databases">
        <authorList>
            <person name="Varghese N."/>
            <person name="Submissions S."/>
        </authorList>
    </citation>
    <scope>NUCLEOTIDE SEQUENCE [LARGE SCALE GENOMIC DNA]</scope>
    <source>
        <strain evidence="4">DSM 24204</strain>
    </source>
</reference>
<evidence type="ECO:0000313" key="5">
    <source>
        <dbReference type="Proteomes" id="UP001224812"/>
    </source>
</evidence>
<dbReference type="OrthoDB" id="1704979at2"/>
<dbReference type="InterPro" id="IPR013815">
    <property type="entry name" value="ATP_grasp_subdomain_1"/>
</dbReference>
<dbReference type="GeneID" id="83544127"/>
<dbReference type="GO" id="GO:0005737">
    <property type="term" value="C:cytoplasm"/>
    <property type="evidence" value="ECO:0007669"/>
    <property type="project" value="TreeGrafter"/>
</dbReference>
<protein>
    <submittedName>
        <fullName evidence="3">RimK-like ATP-grasp domain-containing protein</fullName>
    </submittedName>
</protein>
<dbReference type="STRING" id="97481.SAMN05444853_10846"/>
<dbReference type="EMBL" id="JASAVS010000007">
    <property type="protein sequence ID" value="MDP8085164.1"/>
    <property type="molecule type" value="Genomic_DNA"/>
</dbReference>
<dbReference type="Proteomes" id="UP001224812">
    <property type="component" value="Unassembled WGS sequence"/>
</dbReference>
<organism evidence="3 4">
    <name type="scientific">Phocoenobacter skyensis</name>
    <dbReference type="NCBI Taxonomy" id="97481"/>
    <lineage>
        <taxon>Bacteria</taxon>
        <taxon>Pseudomonadati</taxon>
        <taxon>Pseudomonadota</taxon>
        <taxon>Gammaproteobacteria</taxon>
        <taxon>Pasteurellales</taxon>
        <taxon>Pasteurellaceae</taxon>
        <taxon>Phocoenobacter</taxon>
    </lineage>
</organism>
<dbReference type="PANTHER" id="PTHR21621">
    <property type="entry name" value="RIBOSOMAL PROTEIN S6 MODIFICATION PROTEIN"/>
    <property type="match status" value="1"/>
</dbReference>
<gene>
    <name evidence="2" type="ORF">QJT92_04385</name>
    <name evidence="3" type="ORF">SAMN05444853_10846</name>
</gene>
<evidence type="ECO:0000313" key="2">
    <source>
        <dbReference type="EMBL" id="MDP8085164.1"/>
    </source>
</evidence>
<dbReference type="GO" id="GO:0005524">
    <property type="term" value="F:ATP binding"/>
    <property type="evidence" value="ECO:0007669"/>
    <property type="project" value="InterPro"/>
</dbReference>
<dbReference type="PANTHER" id="PTHR21621:SF0">
    <property type="entry name" value="BETA-CITRYLGLUTAMATE SYNTHASE B-RELATED"/>
    <property type="match status" value="1"/>
</dbReference>
<dbReference type="AlphaFoldDB" id="A0A1H7WIH4"/>
<name>A0A1H7WIH4_9PAST</name>
<dbReference type="Proteomes" id="UP000198883">
    <property type="component" value="Unassembled WGS sequence"/>
</dbReference>
<dbReference type="GO" id="GO:0016879">
    <property type="term" value="F:ligase activity, forming carbon-nitrogen bonds"/>
    <property type="evidence" value="ECO:0007669"/>
    <property type="project" value="TreeGrafter"/>
</dbReference>
<dbReference type="Pfam" id="PF08443">
    <property type="entry name" value="RimK"/>
    <property type="match status" value="1"/>
</dbReference>
<accession>A0A1H7WIH4</accession>
<reference evidence="2 5" key="3">
    <citation type="journal article" date="2023" name="Front. Microbiol.">
        <title>Phylogeography and host specificity of Pasteurellaceae pathogenic to sea-farmed fish in the north-east Atlantic.</title>
        <authorList>
            <person name="Gulla S."/>
            <person name="Colquhoun D.J."/>
            <person name="Olsen A.B."/>
            <person name="Spilsberg B."/>
            <person name="Lagesen K."/>
            <person name="Aakesson C.P."/>
            <person name="Strom S."/>
            <person name="Manji F."/>
            <person name="Birkbeck T.H."/>
            <person name="Nilsen H.K."/>
        </authorList>
    </citation>
    <scope>NUCLEOTIDE SEQUENCE [LARGE SCALE GENOMIC DNA]</scope>
    <source>
        <strain evidence="2 5">VIO11850</strain>
    </source>
</reference>
<sequence length="338" mass="39423">MKIAIHKREGSFSDRWITYCKENNISYIEVNCHLGTILELLLSEKVTHLMWHINHADDIDVQAFSYVMNSADNMGIKTFPNFNARWHFDDKIAQMYFLTSFNQPLVPSYVFFDEKKALETSRSIDYPIVAKLKRGAGATNVKLIHNYNEVSEYIKRMFSIGISPHSAPLGNLKQKVRIAKAIKSPKLLIKKVFGYFYRVISKQNSLGNEKGYFYYQDFLPKNDYDTRIVVVGDKAIGIVRTNRDNDFRASGSGKIVYDINKIDIEMINIAFKLKEKSKYDCLGFDFVYDKDRKPKIIEICFGFSMLAYDKCEGYWDEELHFHKQTLNLQYEMIKNFIA</sequence>
<dbReference type="Gene3D" id="3.30.470.20">
    <property type="entry name" value="ATP-grasp fold, B domain"/>
    <property type="match status" value="1"/>
</dbReference>
<dbReference type="Gene3D" id="3.30.1490.20">
    <property type="entry name" value="ATP-grasp fold, A domain"/>
    <property type="match status" value="1"/>
</dbReference>
<feature type="domain" description="ATP-grasp fold RimK-type" evidence="1">
    <location>
        <begin position="214"/>
        <end position="299"/>
    </location>
</feature>
<proteinExistence type="predicted"/>
<evidence type="ECO:0000313" key="3">
    <source>
        <dbReference type="EMBL" id="SEM20697.1"/>
    </source>
</evidence>
<dbReference type="RefSeq" id="WP_090921321.1">
    <property type="nucleotide sequence ID" value="NZ_CP016180.1"/>
</dbReference>
<dbReference type="SUPFAM" id="SSF56059">
    <property type="entry name" value="Glutathione synthetase ATP-binding domain-like"/>
    <property type="match status" value="1"/>
</dbReference>
<reference evidence="3" key="2">
    <citation type="submission" date="2016-10" db="EMBL/GenBank/DDBJ databases">
        <authorList>
            <person name="de Groot N.N."/>
        </authorList>
    </citation>
    <scope>NUCLEOTIDE SEQUENCE [LARGE SCALE GENOMIC DNA]</scope>
    <source>
        <strain evidence="3">DSM 24204</strain>
    </source>
</reference>
<dbReference type="InterPro" id="IPR013651">
    <property type="entry name" value="ATP-grasp_RimK-type"/>
</dbReference>